<evidence type="ECO:0000313" key="2">
    <source>
        <dbReference type="Proteomes" id="UP000036958"/>
    </source>
</evidence>
<dbReference type="AlphaFoldDB" id="A0A0L8VFG2"/>
<proteinExistence type="predicted"/>
<dbReference type="STRING" id="1409788.NC99_00790"/>
<sequence length="50" mass="5498">MVRNTFCVYKSDVLPDFDVSESNDSIPWRSGCQNQATGDLRLMTAAGSIT</sequence>
<reference evidence="2" key="1">
    <citation type="submission" date="2015-07" db="EMBL/GenBank/DDBJ databases">
        <title>Genome sequencing of Sunxiuqinia dokdonensis strain SK.</title>
        <authorList>
            <person name="Ahn S."/>
            <person name="Kim B.-C."/>
        </authorList>
    </citation>
    <scope>NUCLEOTIDE SEQUENCE [LARGE SCALE GENOMIC DNA]</scope>
    <source>
        <strain evidence="2">SK</strain>
    </source>
</reference>
<keyword evidence="2" id="KW-1185">Reference proteome</keyword>
<dbReference type="EMBL" id="LGIA01000005">
    <property type="protein sequence ID" value="KOH47113.1"/>
    <property type="molecule type" value="Genomic_DNA"/>
</dbReference>
<evidence type="ECO:0000313" key="1">
    <source>
        <dbReference type="EMBL" id="KOH47113.1"/>
    </source>
</evidence>
<organism evidence="1 2">
    <name type="scientific">Sunxiuqinia dokdonensis</name>
    <dbReference type="NCBI Taxonomy" id="1409788"/>
    <lineage>
        <taxon>Bacteria</taxon>
        <taxon>Pseudomonadati</taxon>
        <taxon>Bacteroidota</taxon>
        <taxon>Bacteroidia</taxon>
        <taxon>Marinilabiliales</taxon>
        <taxon>Prolixibacteraceae</taxon>
        <taxon>Sunxiuqinia</taxon>
    </lineage>
</organism>
<name>A0A0L8VFG2_9BACT</name>
<comment type="caution">
    <text evidence="1">The sequence shown here is derived from an EMBL/GenBank/DDBJ whole genome shotgun (WGS) entry which is preliminary data.</text>
</comment>
<accession>A0A0L8VFG2</accession>
<gene>
    <name evidence="1" type="ORF">NC99_00790</name>
</gene>
<protein>
    <submittedName>
        <fullName evidence="1">Uncharacterized protein</fullName>
    </submittedName>
</protein>
<dbReference type="Proteomes" id="UP000036958">
    <property type="component" value="Unassembled WGS sequence"/>
</dbReference>